<dbReference type="HOGENOM" id="CLU_014689_7_2_7"/>
<dbReference type="GO" id="GO:0008173">
    <property type="term" value="F:RNA methyltransferase activity"/>
    <property type="evidence" value="ECO:0007669"/>
    <property type="project" value="InterPro"/>
</dbReference>
<dbReference type="Gene3D" id="2.40.50.1070">
    <property type="match status" value="1"/>
</dbReference>
<dbReference type="PROSITE" id="PS01231">
    <property type="entry name" value="TRMA_2"/>
    <property type="match status" value="1"/>
</dbReference>
<keyword evidence="1 4" id="KW-0489">Methyltransferase</keyword>
<accession>C0QI18</accession>
<dbReference type="FunFam" id="2.40.50.1070:FF:000003">
    <property type="entry name" value="23S rRNA (Uracil-5-)-methyltransferase RumA"/>
    <property type="match status" value="1"/>
</dbReference>
<evidence type="ECO:0000256" key="3">
    <source>
        <dbReference type="ARBA" id="ARBA00022691"/>
    </source>
</evidence>
<dbReference type="CDD" id="cd02440">
    <property type="entry name" value="AdoMet_MTases"/>
    <property type="match status" value="1"/>
</dbReference>
<comment type="similarity">
    <text evidence="4">Belongs to the class I-like SAM-binding methyltransferase superfamily. RNA M5U methyltransferase family.</text>
</comment>
<proteinExistence type="inferred from homology"/>
<dbReference type="KEGG" id="dat:HRM2_26600"/>
<dbReference type="OrthoDB" id="9804590at2"/>
<dbReference type="GO" id="GO:0006396">
    <property type="term" value="P:RNA processing"/>
    <property type="evidence" value="ECO:0007669"/>
    <property type="project" value="InterPro"/>
</dbReference>
<dbReference type="GO" id="GO:0008757">
    <property type="term" value="F:S-adenosylmethionine-dependent methyltransferase activity"/>
    <property type="evidence" value="ECO:0007669"/>
    <property type="project" value="UniProtKB-ARBA"/>
</dbReference>
<dbReference type="PANTHER" id="PTHR11061:SF30">
    <property type="entry name" value="TRNA (URACIL(54)-C(5))-METHYLTRANSFERASE"/>
    <property type="match status" value="1"/>
</dbReference>
<dbReference type="PROSITE" id="PS01230">
    <property type="entry name" value="TRMA_1"/>
    <property type="match status" value="1"/>
</dbReference>
<feature type="active site" evidence="5">
    <location>
        <position position="420"/>
    </location>
</feature>
<dbReference type="InterPro" id="IPR030390">
    <property type="entry name" value="MeTrfase_TrmA_AS"/>
</dbReference>
<feature type="domain" description="TRAM" evidence="6">
    <location>
        <begin position="2"/>
        <end position="60"/>
    </location>
</feature>
<dbReference type="RefSeq" id="WP_015904517.1">
    <property type="nucleotide sequence ID" value="NC_012108.1"/>
</dbReference>
<organism evidence="7 8">
    <name type="scientific">Desulforapulum autotrophicum (strain ATCC 43914 / DSM 3382 / VKM B-1955 / HRM2)</name>
    <name type="common">Desulfobacterium autotrophicum</name>
    <dbReference type="NCBI Taxonomy" id="177437"/>
    <lineage>
        <taxon>Bacteria</taxon>
        <taxon>Pseudomonadati</taxon>
        <taxon>Thermodesulfobacteriota</taxon>
        <taxon>Desulfobacteria</taxon>
        <taxon>Desulfobacterales</taxon>
        <taxon>Desulfobacteraceae</taxon>
        <taxon>Desulforapulum</taxon>
    </lineage>
</organism>
<evidence type="ECO:0000313" key="7">
    <source>
        <dbReference type="EMBL" id="ACN15754.1"/>
    </source>
</evidence>
<dbReference type="InterPro" id="IPR010280">
    <property type="entry name" value="U5_MeTrfase_fam"/>
</dbReference>
<dbReference type="eggNOG" id="COG2265">
    <property type="taxonomic scope" value="Bacteria"/>
</dbReference>
<dbReference type="Gene3D" id="3.40.50.150">
    <property type="entry name" value="Vaccinia Virus protein VP39"/>
    <property type="match status" value="1"/>
</dbReference>
<protein>
    <submittedName>
        <fullName evidence="7">TrmA</fullName>
    </submittedName>
</protein>
<dbReference type="AlphaFoldDB" id="C0QI18"/>
<dbReference type="GO" id="GO:0001510">
    <property type="term" value="P:RNA methylation"/>
    <property type="evidence" value="ECO:0007669"/>
    <property type="project" value="UniProtKB-ARBA"/>
</dbReference>
<dbReference type="EMBL" id="CP001087">
    <property type="protein sequence ID" value="ACN15754.1"/>
    <property type="molecule type" value="Genomic_DNA"/>
</dbReference>
<dbReference type="SUPFAM" id="SSF53335">
    <property type="entry name" value="S-adenosyl-L-methionine-dependent methyltransferases"/>
    <property type="match status" value="1"/>
</dbReference>
<keyword evidence="8" id="KW-1185">Reference proteome</keyword>
<dbReference type="Gene3D" id="2.40.50.140">
    <property type="entry name" value="Nucleic acid-binding proteins"/>
    <property type="match status" value="1"/>
</dbReference>
<evidence type="ECO:0000256" key="1">
    <source>
        <dbReference type="ARBA" id="ARBA00022603"/>
    </source>
</evidence>
<dbReference type="NCBIfam" id="TIGR00479">
    <property type="entry name" value="rumA"/>
    <property type="match status" value="1"/>
</dbReference>
<evidence type="ECO:0000259" key="6">
    <source>
        <dbReference type="PROSITE" id="PS50926"/>
    </source>
</evidence>
<evidence type="ECO:0000256" key="5">
    <source>
        <dbReference type="PROSITE-ProRule" id="PRU10015"/>
    </source>
</evidence>
<dbReference type="SUPFAM" id="SSF50249">
    <property type="entry name" value="Nucleic acid-binding proteins"/>
    <property type="match status" value="1"/>
</dbReference>
<keyword evidence="3 4" id="KW-0949">S-adenosyl-L-methionine</keyword>
<dbReference type="PROSITE" id="PS51687">
    <property type="entry name" value="SAM_MT_RNA_M5U"/>
    <property type="match status" value="1"/>
</dbReference>
<dbReference type="PANTHER" id="PTHR11061">
    <property type="entry name" value="RNA M5U METHYLTRANSFERASE"/>
    <property type="match status" value="1"/>
</dbReference>
<evidence type="ECO:0000256" key="2">
    <source>
        <dbReference type="ARBA" id="ARBA00022679"/>
    </source>
</evidence>
<dbReference type="STRING" id="177437.HRM2_26600"/>
<dbReference type="Proteomes" id="UP000000442">
    <property type="component" value="Chromosome"/>
</dbReference>
<dbReference type="FunFam" id="3.40.50.150:FF:000009">
    <property type="entry name" value="23S rRNA (Uracil(1939)-C(5))-methyltransferase RlmD"/>
    <property type="match status" value="1"/>
</dbReference>
<dbReference type="InterPro" id="IPR029063">
    <property type="entry name" value="SAM-dependent_MTases_sf"/>
</dbReference>
<reference evidence="7 8" key="1">
    <citation type="journal article" date="2009" name="Environ. Microbiol.">
        <title>Genome sequence of Desulfobacterium autotrophicum HRM2, a marine sulfate reducer oxidizing organic carbon completely to carbon dioxide.</title>
        <authorList>
            <person name="Strittmatter A.W."/>
            <person name="Liesegang H."/>
            <person name="Rabus R."/>
            <person name="Decker I."/>
            <person name="Amann J."/>
            <person name="Andres S."/>
            <person name="Henne A."/>
            <person name="Fricke W.F."/>
            <person name="Martinez-Arias R."/>
            <person name="Bartels D."/>
            <person name="Goesmann A."/>
            <person name="Krause L."/>
            <person name="Puehler A."/>
            <person name="Klenk H.P."/>
            <person name="Richter M."/>
            <person name="Schuler M."/>
            <person name="Gloeckner F.O."/>
            <person name="Meyerdierks A."/>
            <person name="Gottschalk G."/>
            <person name="Amann R."/>
        </authorList>
    </citation>
    <scope>NUCLEOTIDE SEQUENCE [LARGE SCALE GENOMIC DNA]</scope>
    <source>
        <strain evidence="8">ATCC 43914 / DSM 3382 / HRM2</strain>
    </source>
</reference>
<name>C0QI18_DESAH</name>
<feature type="binding site" evidence="4">
    <location>
        <position position="298"/>
    </location>
    <ligand>
        <name>S-adenosyl-L-methionine</name>
        <dbReference type="ChEBI" id="CHEBI:59789"/>
    </ligand>
</feature>
<feature type="binding site" evidence="4">
    <location>
        <position position="393"/>
    </location>
    <ligand>
        <name>S-adenosyl-L-methionine</name>
        <dbReference type="ChEBI" id="CHEBI:59789"/>
    </ligand>
</feature>
<feature type="binding site" evidence="4">
    <location>
        <position position="348"/>
    </location>
    <ligand>
        <name>S-adenosyl-L-methionine</name>
        <dbReference type="ChEBI" id="CHEBI:59789"/>
    </ligand>
</feature>
<dbReference type="InterPro" id="IPR002792">
    <property type="entry name" value="TRAM_dom"/>
</dbReference>
<sequence length="462" mass="51611">MKIQKRKPVELEIIDLAFGGKGLAKPDGYPIFVDRTVPGDRIIARITKKKKSYGEATLVSLVTPSVLRQDPPCEYAAHCGGCRWQTLAYETQLEYKQRHVTESLEHIGLLKDVEVLPVIPSRKIFGFRNKMEFSCTTSRWLMPEDLENPDIKKGFGLGLHVPGTFDRIIDIDKCLIQPDTGNQIMQVVRQYIVESGVPAYGLRSHEGFWRFLMLRSSSAFNTWMVNIVTSEENDALLIPLAEHLKNMFPSIVSIVNNVTAKKAGIATGDYEKLLAGEQFIREKLGRFTFEISANSFFQTNTAGAEQLYSLVSEYADLTGNETVVDLYSGTGTIPIWLSDRAKKVVGIEIVESAVVDAKKNAALNQIDNCEFFVGDIKDVLPQLDATCNVMIIDPPRVGMHKDVVAQVMAIAPKKIVYVSCNPATLARDLGMLKERYRVVKVQPVDMFPHTFHIESVALLEAL</sequence>
<keyword evidence="2 4" id="KW-0808">Transferase</keyword>
<gene>
    <name evidence="7" type="primary">trmA</name>
    <name evidence="7" type="ordered locus">HRM2_26600</name>
</gene>
<evidence type="ECO:0000256" key="4">
    <source>
        <dbReference type="PROSITE-ProRule" id="PRU01024"/>
    </source>
</evidence>
<feature type="binding site" evidence="4">
    <location>
        <position position="327"/>
    </location>
    <ligand>
        <name>S-adenosyl-L-methionine</name>
        <dbReference type="ChEBI" id="CHEBI:59789"/>
    </ligand>
</feature>
<dbReference type="InterPro" id="IPR030391">
    <property type="entry name" value="MeTrfase_TrmA_CS"/>
</dbReference>
<dbReference type="PROSITE" id="PS50926">
    <property type="entry name" value="TRAM"/>
    <property type="match status" value="1"/>
</dbReference>
<feature type="active site" description="Nucleophile" evidence="4">
    <location>
        <position position="420"/>
    </location>
</feature>
<dbReference type="Pfam" id="PF05958">
    <property type="entry name" value="tRNA_U5-meth_tr"/>
    <property type="match status" value="2"/>
</dbReference>
<evidence type="ECO:0000313" key="8">
    <source>
        <dbReference type="Proteomes" id="UP000000442"/>
    </source>
</evidence>
<dbReference type="InterPro" id="IPR012340">
    <property type="entry name" value="NA-bd_OB-fold"/>
</dbReference>